<evidence type="ECO:0000313" key="2">
    <source>
        <dbReference type="EMBL" id="VFU45185.1"/>
    </source>
</evidence>
<sequence length="104" mass="11571">MPVLSCIGKREGGVVMGGGMEFDERKRWIKILGSWLSHLIGFYLNYPDLFSERYGSLYLAGPSYLVSATVFFSGLYSSWDVNVSEAQIRSGYPTTFISSLLLAV</sequence>
<name>A0A6N2LVC8_SALVM</name>
<reference evidence="2" key="1">
    <citation type="submission" date="2019-03" db="EMBL/GenBank/DDBJ databases">
        <authorList>
            <person name="Mank J."/>
            <person name="Almeida P."/>
        </authorList>
    </citation>
    <scope>NUCLEOTIDE SEQUENCE</scope>
    <source>
        <strain evidence="2">78183</strain>
    </source>
</reference>
<proteinExistence type="predicted"/>
<gene>
    <name evidence="2" type="ORF">SVIM_LOCUS281919</name>
</gene>
<keyword evidence="1" id="KW-0472">Membrane</keyword>
<dbReference type="EMBL" id="CAADRP010001619">
    <property type="protein sequence ID" value="VFU45185.1"/>
    <property type="molecule type" value="Genomic_DNA"/>
</dbReference>
<accession>A0A6N2LVC8</accession>
<dbReference type="AlphaFoldDB" id="A0A6N2LVC8"/>
<feature type="transmembrane region" description="Helical" evidence="1">
    <location>
        <begin position="28"/>
        <end position="46"/>
    </location>
</feature>
<organism evidence="2">
    <name type="scientific">Salix viminalis</name>
    <name type="common">Common osier</name>
    <name type="synonym">Basket willow</name>
    <dbReference type="NCBI Taxonomy" id="40686"/>
    <lineage>
        <taxon>Eukaryota</taxon>
        <taxon>Viridiplantae</taxon>
        <taxon>Streptophyta</taxon>
        <taxon>Embryophyta</taxon>
        <taxon>Tracheophyta</taxon>
        <taxon>Spermatophyta</taxon>
        <taxon>Magnoliopsida</taxon>
        <taxon>eudicotyledons</taxon>
        <taxon>Gunneridae</taxon>
        <taxon>Pentapetalae</taxon>
        <taxon>rosids</taxon>
        <taxon>fabids</taxon>
        <taxon>Malpighiales</taxon>
        <taxon>Salicaceae</taxon>
        <taxon>Saliceae</taxon>
        <taxon>Salix</taxon>
    </lineage>
</organism>
<keyword evidence="1" id="KW-1133">Transmembrane helix</keyword>
<protein>
    <submittedName>
        <fullName evidence="2">Uncharacterized protein</fullName>
    </submittedName>
</protein>
<feature type="transmembrane region" description="Helical" evidence="1">
    <location>
        <begin position="58"/>
        <end position="79"/>
    </location>
</feature>
<evidence type="ECO:0000256" key="1">
    <source>
        <dbReference type="SAM" id="Phobius"/>
    </source>
</evidence>
<keyword evidence="1" id="KW-0812">Transmembrane</keyword>